<organism evidence="2 3">
    <name type="scientific">Chryseobacterium aquaticum</name>
    <dbReference type="NCBI Taxonomy" id="452084"/>
    <lineage>
        <taxon>Bacteria</taxon>
        <taxon>Pseudomonadati</taxon>
        <taxon>Bacteroidota</taxon>
        <taxon>Flavobacteriia</taxon>
        <taxon>Flavobacteriales</taxon>
        <taxon>Weeksellaceae</taxon>
        <taxon>Chryseobacterium group</taxon>
        <taxon>Chryseobacterium</taxon>
    </lineage>
</organism>
<comment type="caution">
    <text evidence="2">The sequence shown here is derived from an EMBL/GenBank/DDBJ whole genome shotgun (WGS) entry which is preliminary data.</text>
</comment>
<dbReference type="RefSeq" id="WP_056015002.1">
    <property type="nucleotide sequence ID" value="NZ_JAZDST010000008.1"/>
</dbReference>
<dbReference type="InterPro" id="IPR024311">
    <property type="entry name" value="Lipocalin-like"/>
</dbReference>
<proteinExistence type="predicted"/>
<dbReference type="AlphaFoldDB" id="A0A0Q3SL74"/>
<dbReference type="EMBL" id="LLYZ01000005">
    <property type="protein sequence ID" value="KQK25978.1"/>
    <property type="molecule type" value="Genomic_DNA"/>
</dbReference>
<gene>
    <name evidence="2" type="ORF">AR438_10360</name>
</gene>
<sequence>MKKYLLLFAFSALALSSCEDDDVEGFELDMLKGQWKETKEEVISGKDNKTVLNTVVPTGCNAKSTTEFRIDYYTAYTAVTGIGTNCTSSTTEGTYTYDAEKKILVIKLDNDNERAFKVDILSNSEMRLMEMFDSIDYNGDQVIDFVYRSYKR</sequence>
<keyword evidence="3" id="KW-1185">Reference proteome</keyword>
<dbReference type="PROSITE" id="PS51257">
    <property type="entry name" value="PROKAR_LIPOPROTEIN"/>
    <property type="match status" value="1"/>
</dbReference>
<dbReference type="Proteomes" id="UP000051682">
    <property type="component" value="Unassembled WGS sequence"/>
</dbReference>
<evidence type="ECO:0000313" key="2">
    <source>
        <dbReference type="EMBL" id="KQK25978.1"/>
    </source>
</evidence>
<dbReference type="STRING" id="452084.AR438_10360"/>
<evidence type="ECO:0000313" key="3">
    <source>
        <dbReference type="Proteomes" id="UP000051682"/>
    </source>
</evidence>
<name>A0A0Q3SL74_9FLAO</name>
<dbReference type="Pfam" id="PF13648">
    <property type="entry name" value="Lipocalin_4"/>
    <property type="match status" value="1"/>
</dbReference>
<reference evidence="2 3" key="1">
    <citation type="submission" date="2015-10" db="EMBL/GenBank/DDBJ databases">
        <title>Chryseobacterium aquaticum genome.</title>
        <authorList>
            <person name="Newman J.D."/>
            <person name="Ferguson M.B."/>
            <person name="Miller J.R."/>
        </authorList>
    </citation>
    <scope>NUCLEOTIDE SEQUENCE [LARGE SCALE GENOMIC DNA]</scope>
    <source>
        <strain evidence="2 3">KCTC 12483</strain>
    </source>
</reference>
<accession>A0A0Q3SL74</accession>
<protein>
    <recommendedName>
        <fullName evidence="1">Lipocalin-like domain-containing protein</fullName>
    </recommendedName>
</protein>
<dbReference type="OrthoDB" id="1272282at2"/>
<evidence type="ECO:0000259" key="1">
    <source>
        <dbReference type="Pfam" id="PF13648"/>
    </source>
</evidence>
<feature type="domain" description="Lipocalin-like" evidence="1">
    <location>
        <begin position="31"/>
        <end position="128"/>
    </location>
</feature>